<evidence type="ECO:0000313" key="8">
    <source>
        <dbReference type="EMBL" id="KUI15628.1"/>
    </source>
</evidence>
<evidence type="ECO:0000313" key="9">
    <source>
        <dbReference type="Proteomes" id="UP000053707"/>
    </source>
</evidence>
<feature type="transmembrane region" description="Helical" evidence="6">
    <location>
        <begin position="163"/>
        <end position="183"/>
    </location>
</feature>
<dbReference type="GO" id="GO:0140359">
    <property type="term" value="F:ABC-type transporter activity"/>
    <property type="evidence" value="ECO:0007669"/>
    <property type="project" value="InterPro"/>
</dbReference>
<dbReference type="PANTHER" id="PTHR43229">
    <property type="entry name" value="NODULATION PROTEIN J"/>
    <property type="match status" value="1"/>
</dbReference>
<dbReference type="RefSeq" id="WP_064396369.1">
    <property type="nucleotide sequence ID" value="NZ_LQIR01000019.1"/>
</dbReference>
<keyword evidence="4 6" id="KW-0472">Membrane</keyword>
<evidence type="ECO:0000256" key="6">
    <source>
        <dbReference type="SAM" id="Phobius"/>
    </source>
</evidence>
<keyword evidence="2 6" id="KW-0812">Transmembrane</keyword>
<evidence type="ECO:0000256" key="5">
    <source>
        <dbReference type="ARBA" id="ARBA00023251"/>
    </source>
</evidence>
<dbReference type="GO" id="GO:0043190">
    <property type="term" value="C:ATP-binding cassette (ABC) transporter complex"/>
    <property type="evidence" value="ECO:0007669"/>
    <property type="project" value="InterPro"/>
</dbReference>
<dbReference type="PANTHER" id="PTHR43229:SF2">
    <property type="entry name" value="NODULATION PROTEIN J"/>
    <property type="match status" value="1"/>
</dbReference>
<evidence type="ECO:0000256" key="3">
    <source>
        <dbReference type="ARBA" id="ARBA00022989"/>
    </source>
</evidence>
<protein>
    <submittedName>
        <fullName evidence="8">ABC transporter</fullName>
    </submittedName>
</protein>
<sequence>MSALAALTERSLISAARDGELVFELVSPIAYLAGFSVALQGLIDTGEISYSQYLVPAVIVQSMIYVGLVAADRAVRDRLCGFGRRLQTLPVAAAAPVTARMTATLVRAVGVLTVAIAAGFVIGFRITGGPVAVAGFVLFSLLLCLAVGLGADALGSRSRSVYGASYVLLVFSLLLFLLSTGIAPEETFPEWLQPWVRNQPVSQVAETLRGLASGNVALDNVAVSLAWCVGMALVFGAITVRMQRRDP</sequence>
<keyword evidence="5" id="KW-0046">Antibiotic resistance</keyword>
<dbReference type="Proteomes" id="UP000053707">
    <property type="component" value="Unassembled WGS sequence"/>
</dbReference>
<dbReference type="PIRSF" id="PIRSF006648">
    <property type="entry name" value="DrrB"/>
    <property type="match status" value="1"/>
</dbReference>
<feature type="transmembrane region" description="Helical" evidence="6">
    <location>
        <begin position="55"/>
        <end position="75"/>
    </location>
</feature>
<feature type="domain" description="ABC transmembrane type-2" evidence="7">
    <location>
        <begin position="19"/>
        <end position="246"/>
    </location>
</feature>
<comment type="caution">
    <text evidence="8">The sequence shown here is derived from an EMBL/GenBank/DDBJ whole genome shotgun (WGS) entry which is preliminary data.</text>
</comment>
<dbReference type="GO" id="GO:0046677">
    <property type="term" value="P:response to antibiotic"/>
    <property type="evidence" value="ECO:0007669"/>
    <property type="project" value="UniProtKB-KW"/>
</dbReference>
<evidence type="ECO:0000256" key="1">
    <source>
        <dbReference type="ARBA" id="ARBA00004141"/>
    </source>
</evidence>
<accession>A0A101A6T4</accession>
<evidence type="ECO:0000256" key="4">
    <source>
        <dbReference type="ARBA" id="ARBA00023136"/>
    </source>
</evidence>
<evidence type="ECO:0000259" key="7">
    <source>
        <dbReference type="PROSITE" id="PS51012"/>
    </source>
</evidence>
<organism evidence="8 9">
    <name type="scientific">Mycobacterium lehmannii</name>
    <dbReference type="NCBI Taxonomy" id="2048550"/>
    <lineage>
        <taxon>Bacteria</taxon>
        <taxon>Bacillati</taxon>
        <taxon>Actinomycetota</taxon>
        <taxon>Actinomycetes</taxon>
        <taxon>Mycobacteriales</taxon>
        <taxon>Mycobacteriaceae</taxon>
        <taxon>Mycobacterium</taxon>
    </lineage>
</organism>
<gene>
    <name evidence="8" type="ORF">AU192_07110</name>
</gene>
<keyword evidence="3 6" id="KW-1133">Transmembrane helix</keyword>
<proteinExistence type="predicted"/>
<feature type="transmembrane region" description="Helical" evidence="6">
    <location>
        <begin position="105"/>
        <end position="126"/>
    </location>
</feature>
<feature type="transmembrane region" description="Helical" evidence="6">
    <location>
        <begin position="21"/>
        <end position="43"/>
    </location>
</feature>
<dbReference type="InterPro" id="IPR013525">
    <property type="entry name" value="ABC2_TM"/>
</dbReference>
<name>A0A101A6T4_9MYCO</name>
<keyword evidence="9" id="KW-1185">Reference proteome</keyword>
<dbReference type="AlphaFoldDB" id="A0A101A6T4"/>
<feature type="transmembrane region" description="Helical" evidence="6">
    <location>
        <begin position="132"/>
        <end position="151"/>
    </location>
</feature>
<dbReference type="EMBL" id="LQIR01000019">
    <property type="protein sequence ID" value="KUI15628.1"/>
    <property type="molecule type" value="Genomic_DNA"/>
</dbReference>
<feature type="transmembrane region" description="Helical" evidence="6">
    <location>
        <begin position="221"/>
        <end position="240"/>
    </location>
</feature>
<reference evidence="8 9" key="1">
    <citation type="submission" date="2016-01" db="EMBL/GenBank/DDBJ databases">
        <authorList>
            <consortium name="TB Trials Study Group"/>
            <person name="Sutton G."/>
            <person name="Brinkac L."/>
            <person name="Sanka R."/>
            <person name="Adams M."/>
            <person name="Lau E.L."/>
            <person name="Macaden R."/>
            <person name="Grewal H.M.S."/>
        </authorList>
    </citation>
    <scope>NUCLEOTIDE SEQUENCE [LARGE SCALE GENOMIC DNA]</scope>
    <source>
        <strain evidence="8 9">IS-1744</strain>
    </source>
</reference>
<evidence type="ECO:0000256" key="2">
    <source>
        <dbReference type="ARBA" id="ARBA00022692"/>
    </source>
</evidence>
<dbReference type="InterPro" id="IPR047817">
    <property type="entry name" value="ABC2_TM_bact-type"/>
</dbReference>
<comment type="subcellular location">
    <subcellularLocation>
        <location evidence="1">Membrane</location>
        <topology evidence="1">Multi-pass membrane protein</topology>
    </subcellularLocation>
</comment>
<dbReference type="InterPro" id="IPR051784">
    <property type="entry name" value="Nod_factor_ABC_transporter"/>
</dbReference>
<dbReference type="Pfam" id="PF12698">
    <property type="entry name" value="ABC2_membrane_3"/>
    <property type="match status" value="1"/>
</dbReference>
<dbReference type="InterPro" id="IPR000412">
    <property type="entry name" value="ABC_2_transport"/>
</dbReference>
<dbReference type="PROSITE" id="PS51012">
    <property type="entry name" value="ABC_TM2"/>
    <property type="match status" value="1"/>
</dbReference>